<evidence type="ECO:0000256" key="15">
    <source>
        <dbReference type="SAM" id="MobiDB-lite"/>
    </source>
</evidence>
<keyword evidence="19" id="KW-1185">Reference proteome</keyword>
<dbReference type="PROSITE" id="PS51194">
    <property type="entry name" value="HELICASE_CTER"/>
    <property type="match status" value="1"/>
</dbReference>
<gene>
    <name evidence="18" type="ORF">ZOSMA_78G00490</name>
</gene>
<dbReference type="InterPro" id="IPR027417">
    <property type="entry name" value="P-loop_NTPase"/>
</dbReference>
<keyword evidence="4" id="KW-0227">DNA damage</keyword>
<dbReference type="Pfam" id="PF00176">
    <property type="entry name" value="SNF2-rel_dom"/>
    <property type="match status" value="1"/>
</dbReference>
<protein>
    <submittedName>
        <fullName evidence="18">DNA excision repair protein E</fullName>
    </submittedName>
</protein>
<evidence type="ECO:0000256" key="12">
    <source>
        <dbReference type="ARBA" id="ARBA00023242"/>
    </source>
</evidence>
<keyword evidence="8" id="KW-0805">Transcription regulation</keyword>
<dbReference type="PROSITE" id="PS51192">
    <property type="entry name" value="HELICASE_ATP_BIND_1"/>
    <property type="match status" value="1"/>
</dbReference>
<dbReference type="FunFam" id="3.40.50.300:FF:000863">
    <property type="entry name" value="DNA excision repair protein ERCC-6"/>
    <property type="match status" value="1"/>
</dbReference>
<comment type="similarity">
    <text evidence="2">Belongs to the SNF2/RAD54 helicase family.</text>
</comment>
<dbReference type="GO" id="GO:0003677">
    <property type="term" value="F:DNA binding"/>
    <property type="evidence" value="ECO:0007669"/>
    <property type="project" value="UniProtKB-KW"/>
</dbReference>
<keyword evidence="11" id="KW-0234">DNA repair</keyword>
<evidence type="ECO:0000256" key="9">
    <source>
        <dbReference type="ARBA" id="ARBA00023125"/>
    </source>
</evidence>
<keyword evidence="5" id="KW-0378">Hydrolase</keyword>
<dbReference type="AlphaFoldDB" id="A0A0K9NNE4"/>
<dbReference type="Gene3D" id="3.40.50.300">
    <property type="entry name" value="P-loop containing nucleotide triphosphate hydrolases"/>
    <property type="match status" value="1"/>
</dbReference>
<dbReference type="EMBL" id="LFYR01001962">
    <property type="protein sequence ID" value="KMZ58281.1"/>
    <property type="molecule type" value="Genomic_DNA"/>
</dbReference>
<comment type="subunit">
    <text evidence="14">Homodimer. Binds DNA.</text>
</comment>
<comment type="function">
    <text evidence="13">Essential factor involved in transcription-coupled nucleotide excision repair (TCR) which allows RNA polymerase II-blocking lesions to be rapidly removed from the transcribed strand of active genes. Upon DNA-binding, it locally modifies DNA conformation by wrapping the DNA around itself, thereby modifying the interface between stalled RNA polymerase II and DNA. It is required for transcription-coupled repair complex formation.</text>
</comment>
<reference evidence="19" key="1">
    <citation type="journal article" date="2016" name="Nature">
        <title>The genome of the seagrass Zostera marina reveals angiosperm adaptation to the sea.</title>
        <authorList>
            <person name="Olsen J.L."/>
            <person name="Rouze P."/>
            <person name="Verhelst B."/>
            <person name="Lin Y.-C."/>
            <person name="Bayer T."/>
            <person name="Collen J."/>
            <person name="Dattolo E."/>
            <person name="De Paoli E."/>
            <person name="Dittami S."/>
            <person name="Maumus F."/>
            <person name="Michel G."/>
            <person name="Kersting A."/>
            <person name="Lauritano C."/>
            <person name="Lohaus R."/>
            <person name="Toepel M."/>
            <person name="Tonon T."/>
            <person name="Vanneste K."/>
            <person name="Amirebrahimi M."/>
            <person name="Brakel J."/>
            <person name="Bostroem C."/>
            <person name="Chovatia M."/>
            <person name="Grimwood J."/>
            <person name="Jenkins J.W."/>
            <person name="Jueterbock A."/>
            <person name="Mraz A."/>
            <person name="Stam W.T."/>
            <person name="Tice H."/>
            <person name="Bornberg-Bauer E."/>
            <person name="Green P.J."/>
            <person name="Pearson G.A."/>
            <person name="Procaccini G."/>
            <person name="Duarte C.M."/>
            <person name="Schmutz J."/>
            <person name="Reusch T.B.H."/>
            <person name="Van de Peer Y."/>
        </authorList>
    </citation>
    <scope>NUCLEOTIDE SEQUENCE [LARGE SCALE GENOMIC DNA]</scope>
    <source>
        <strain evidence="19">cv. Finnish</strain>
    </source>
</reference>
<dbReference type="InterPro" id="IPR049730">
    <property type="entry name" value="SNF2/RAD54-like_C"/>
</dbReference>
<dbReference type="OrthoDB" id="413460at2759"/>
<keyword evidence="6" id="KW-0347">Helicase</keyword>
<proteinExistence type="inferred from homology"/>
<accession>A0A0K9NNE4</accession>
<keyword evidence="10" id="KW-0804">Transcription</keyword>
<dbReference type="Pfam" id="PF00271">
    <property type="entry name" value="Helicase_C"/>
    <property type="match status" value="1"/>
</dbReference>
<evidence type="ECO:0000313" key="18">
    <source>
        <dbReference type="EMBL" id="KMZ58281.1"/>
    </source>
</evidence>
<dbReference type="CDD" id="cd22254">
    <property type="entry name" value="CSB_WHD"/>
    <property type="match status" value="1"/>
</dbReference>
<dbReference type="CDD" id="cd18793">
    <property type="entry name" value="SF2_C_SNF"/>
    <property type="match status" value="1"/>
</dbReference>
<dbReference type="Gene3D" id="3.40.50.10810">
    <property type="entry name" value="Tandem AAA-ATPase domain"/>
    <property type="match status" value="1"/>
</dbReference>
<dbReference type="FunFam" id="3.40.50.10810:FF:000034">
    <property type="entry name" value="Protein CHROMATIN REMODELING 8"/>
    <property type="match status" value="1"/>
</dbReference>
<dbReference type="InterPro" id="IPR058951">
    <property type="entry name" value="WHD_Rad26_CSB-like"/>
</dbReference>
<dbReference type="SUPFAM" id="SSF52540">
    <property type="entry name" value="P-loop containing nucleoside triphosphate hydrolases"/>
    <property type="match status" value="2"/>
</dbReference>
<evidence type="ECO:0000256" key="14">
    <source>
        <dbReference type="ARBA" id="ARBA00062988"/>
    </source>
</evidence>
<dbReference type="InterPro" id="IPR050496">
    <property type="entry name" value="SNF2_RAD54_helicase_repair"/>
</dbReference>
<sequence length="1149" mass="129574">MEEEEDRLLLNSLGVTSAAPEDIEQVILTKAEGKSEDDLHAGDNSENGSCPEEHGKNPASTAHSKLFSKLQAVTFEIEAVSASIGHVNNSDEIENNTSVHKEHANNYHSVKFDPDGLTVQQALASDRLRSLEKIRDQLQCEIAKIDPKETIGESMFLHRLVQEEPKCKRKLKEAQPSGRPSKKKIVSFEGSLDFDTMLDASANGLMESERDTLVGKGILTPFHSLKGFERRLQQPEISNSTDFLDKETETFISASIAKVSQSMSEIAQSRSTTKLVDANSLPKLEGPTRRFHKLKTPLKDPSVQENCSKQKIQKLKKLRRPLPGKKWRRNVENERLLNSRIDDDKERISDVLDDGTEEEYEDDSDDNGSIPCIVLEGGLKIPEVIFGKLFDYQKVGVQWLWELHCQKAGGIIGDEMGLGKTVQVLSFLGALHHSKMYKPSIVICPVTLLLQWQREANKWYPKFHVEILHDSAHSSTRPAKSRTSDSEEDSLDNERVHPARSRNNKWDKLINTVLKSESGLLLTTYEQLRILGEKLLDIEWGYAVLDEGHRIRNPNADVTLLCKQLQTVHRIIMTGAPIQNKLAELWSLFDFIFPGKLGVLPVFEMEFAVPISVGGYANATPLQVSTAYRCAVVLRDLIMPYLLRRMKENVNAQLTKKTEHVLFCSLTQDQRALYRAFLASSEVEQIFDGNRNSLYGIDILRKISNHPDLLEREQAANHPDYGNPDRSGKLIVLAKVLKLWKEQGHHVIVFTQTQQMLDIIESFLNSSGYIYRRMDGMTPVKQRMSLIDEFNNSSEVFIFILTTKVGGLGTNLTGANRVIIYDPDWNPSTDIQARERAWRIGQTRDVTIYRLITRGTIEEKIYHRQIYKHFLTNKILKNPQQKRFFKARDMRDLFTLQDNEDHGSTETSNIFNQLSNDVNIASIDSSSNDSQSAVNHDAIMNANDNNRVKFEEQASLVAQKAAEALRQSRMLRSQDSFSTPTWTGKCGAAGGPSSVRRKFGSTVKSNIFNSSRQSSDQTSQVPGFKVGIAKDNSTLSSAQLLARIKGNREKAMCDGFDQQLDPSSSCSRSKPLNSNIIIQPEILIRQLCTFIQQRGGSAGSNSIVQHFKPRIPTKDLPLFRNLLKEIAVLEKNDENGGSSMWILKPEYEN</sequence>
<dbReference type="GO" id="GO:0140658">
    <property type="term" value="F:ATP-dependent chromatin remodeler activity"/>
    <property type="evidence" value="ECO:0000318"/>
    <property type="project" value="GO_Central"/>
</dbReference>
<dbReference type="SMART" id="SM00490">
    <property type="entry name" value="HELICc"/>
    <property type="match status" value="1"/>
</dbReference>
<name>A0A0K9NNE4_ZOSMR</name>
<evidence type="ECO:0000256" key="10">
    <source>
        <dbReference type="ARBA" id="ARBA00023163"/>
    </source>
</evidence>
<dbReference type="InterPro" id="IPR038718">
    <property type="entry name" value="SNF2-like_sf"/>
</dbReference>
<keyword evidence="12" id="KW-0539">Nucleus</keyword>
<evidence type="ECO:0000259" key="17">
    <source>
        <dbReference type="PROSITE" id="PS51194"/>
    </source>
</evidence>
<feature type="domain" description="Helicase ATP-binding" evidence="16">
    <location>
        <begin position="401"/>
        <end position="595"/>
    </location>
</feature>
<evidence type="ECO:0000256" key="13">
    <source>
        <dbReference type="ARBA" id="ARBA00058253"/>
    </source>
</evidence>
<dbReference type="Proteomes" id="UP000036987">
    <property type="component" value="Unassembled WGS sequence"/>
</dbReference>
<evidence type="ECO:0000256" key="11">
    <source>
        <dbReference type="ARBA" id="ARBA00023204"/>
    </source>
</evidence>
<comment type="subcellular location">
    <subcellularLocation>
        <location evidence="1">Nucleus</location>
    </subcellularLocation>
</comment>
<keyword evidence="3" id="KW-0547">Nucleotide-binding</keyword>
<evidence type="ECO:0000256" key="4">
    <source>
        <dbReference type="ARBA" id="ARBA00022763"/>
    </source>
</evidence>
<dbReference type="SMART" id="SM00487">
    <property type="entry name" value="DEXDc"/>
    <property type="match status" value="1"/>
</dbReference>
<keyword evidence="9" id="KW-0238">DNA-binding</keyword>
<dbReference type="InterPro" id="IPR014001">
    <property type="entry name" value="Helicase_ATP-bd"/>
</dbReference>
<evidence type="ECO:0000256" key="6">
    <source>
        <dbReference type="ARBA" id="ARBA00022806"/>
    </source>
</evidence>
<evidence type="ECO:0000256" key="1">
    <source>
        <dbReference type="ARBA" id="ARBA00004123"/>
    </source>
</evidence>
<dbReference type="GO" id="GO:0006283">
    <property type="term" value="P:transcription-coupled nucleotide-excision repair"/>
    <property type="evidence" value="ECO:0000318"/>
    <property type="project" value="GO_Central"/>
</dbReference>
<organism evidence="18 19">
    <name type="scientific">Zostera marina</name>
    <name type="common">Eelgrass</name>
    <dbReference type="NCBI Taxonomy" id="29655"/>
    <lineage>
        <taxon>Eukaryota</taxon>
        <taxon>Viridiplantae</taxon>
        <taxon>Streptophyta</taxon>
        <taxon>Embryophyta</taxon>
        <taxon>Tracheophyta</taxon>
        <taxon>Spermatophyta</taxon>
        <taxon>Magnoliopsida</taxon>
        <taxon>Liliopsida</taxon>
        <taxon>Zosteraceae</taxon>
        <taxon>Zostera</taxon>
    </lineage>
</organism>
<dbReference type="GO" id="GO:0004386">
    <property type="term" value="F:helicase activity"/>
    <property type="evidence" value="ECO:0007669"/>
    <property type="project" value="UniProtKB-KW"/>
</dbReference>
<dbReference type="PANTHER" id="PTHR45629">
    <property type="entry name" value="SNF2/RAD54 FAMILY MEMBER"/>
    <property type="match status" value="1"/>
</dbReference>
<dbReference type="GO" id="GO:0016787">
    <property type="term" value="F:hydrolase activity"/>
    <property type="evidence" value="ECO:0007669"/>
    <property type="project" value="UniProtKB-KW"/>
</dbReference>
<dbReference type="Pfam" id="PF25875">
    <property type="entry name" value="WHD_Rad26_CSB"/>
    <property type="match status" value="1"/>
</dbReference>
<evidence type="ECO:0000256" key="5">
    <source>
        <dbReference type="ARBA" id="ARBA00022801"/>
    </source>
</evidence>
<evidence type="ECO:0000313" key="19">
    <source>
        <dbReference type="Proteomes" id="UP000036987"/>
    </source>
</evidence>
<feature type="region of interest" description="Disordered" evidence="15">
    <location>
        <begin position="474"/>
        <end position="498"/>
    </location>
</feature>
<evidence type="ECO:0000256" key="2">
    <source>
        <dbReference type="ARBA" id="ARBA00007025"/>
    </source>
</evidence>
<feature type="domain" description="Helicase C-terminal" evidence="17">
    <location>
        <begin position="732"/>
        <end position="891"/>
    </location>
</feature>
<dbReference type="PANTHER" id="PTHR45629:SF7">
    <property type="entry name" value="DNA EXCISION REPAIR PROTEIN ERCC-6-RELATED"/>
    <property type="match status" value="1"/>
</dbReference>
<comment type="caution">
    <text evidence="18">The sequence shown here is derived from an EMBL/GenBank/DDBJ whole genome shotgun (WGS) entry which is preliminary data.</text>
</comment>
<feature type="compositionally biased region" description="Basic and acidic residues" evidence="15">
    <location>
        <begin position="31"/>
        <end position="43"/>
    </location>
</feature>
<keyword evidence="7" id="KW-0067">ATP-binding</keyword>
<evidence type="ECO:0000259" key="16">
    <source>
        <dbReference type="PROSITE" id="PS51192"/>
    </source>
</evidence>
<dbReference type="GO" id="GO:0005524">
    <property type="term" value="F:ATP binding"/>
    <property type="evidence" value="ECO:0007669"/>
    <property type="project" value="UniProtKB-KW"/>
</dbReference>
<evidence type="ECO:0000256" key="3">
    <source>
        <dbReference type="ARBA" id="ARBA00022741"/>
    </source>
</evidence>
<dbReference type="GO" id="GO:0005634">
    <property type="term" value="C:nucleus"/>
    <property type="evidence" value="ECO:0000318"/>
    <property type="project" value="GO_Central"/>
</dbReference>
<dbReference type="InterPro" id="IPR000330">
    <property type="entry name" value="SNF2_N"/>
</dbReference>
<evidence type="ECO:0000256" key="8">
    <source>
        <dbReference type="ARBA" id="ARBA00023015"/>
    </source>
</evidence>
<dbReference type="OMA" id="CTFIQQH"/>
<dbReference type="CDD" id="cd18000">
    <property type="entry name" value="DEXHc_ERCC6"/>
    <property type="match status" value="1"/>
</dbReference>
<dbReference type="InterPro" id="IPR001650">
    <property type="entry name" value="Helicase_C-like"/>
</dbReference>
<feature type="region of interest" description="Disordered" evidence="15">
    <location>
        <begin position="29"/>
        <end position="62"/>
    </location>
</feature>
<dbReference type="STRING" id="29655.A0A0K9NNE4"/>
<evidence type="ECO:0000256" key="7">
    <source>
        <dbReference type="ARBA" id="ARBA00022840"/>
    </source>
</evidence>